<feature type="domain" description="EamA" evidence="6">
    <location>
        <begin position="72"/>
        <end position="202"/>
    </location>
</feature>
<feature type="transmembrane region" description="Helical" evidence="5">
    <location>
        <begin position="47"/>
        <end position="63"/>
    </location>
</feature>
<keyword evidence="3 5" id="KW-1133">Transmembrane helix</keyword>
<accession>A0ABT4JQQ0</accession>
<feature type="transmembrane region" description="Helical" evidence="5">
    <location>
        <begin position="126"/>
        <end position="149"/>
    </location>
</feature>
<reference evidence="7" key="1">
    <citation type="submission" date="2022-12" db="EMBL/GenBank/DDBJ databases">
        <title>Marinomonas 15G1-11 sp. nov, isolated from marine algae.</title>
        <authorList>
            <person name="Butt M."/>
            <person name="Choi D.G."/>
            <person name="Kim J.M."/>
            <person name="Lee J.K."/>
            <person name="Baek J.H."/>
            <person name="Jeon C.O."/>
        </authorList>
    </citation>
    <scope>NUCLEOTIDE SEQUENCE</scope>
    <source>
        <strain evidence="7">15G1-11</strain>
    </source>
</reference>
<protein>
    <submittedName>
        <fullName evidence="7">DMT family transporter</fullName>
    </submittedName>
</protein>
<sequence>MFLYALSFSYAYLTLGTGLGALILFAAVQITMILINILTGSRLSKGEWTGVIFAFSGFVYLVYPTLTTPSLSGFLLMSLSGIAWGLYSANGKLSKRPLEDTLGNFMRTIPALLVLLLITFDFLQLTSIGVVLAIASGVLASGLGYAIWYSVLPSLKGTAPAVLQLLVPVLAALGGIIFVGESLSLHLVVSAAFIIGGVLTVLYAKKHVAHAS</sequence>
<evidence type="ECO:0000313" key="7">
    <source>
        <dbReference type="EMBL" id="MCZ2720695.1"/>
    </source>
</evidence>
<evidence type="ECO:0000313" key="8">
    <source>
        <dbReference type="Proteomes" id="UP001149719"/>
    </source>
</evidence>
<evidence type="ECO:0000259" key="6">
    <source>
        <dbReference type="Pfam" id="PF00892"/>
    </source>
</evidence>
<name>A0ABT4JQQ0_9GAMM</name>
<dbReference type="RefSeq" id="WP_269122789.1">
    <property type="nucleotide sequence ID" value="NZ_JAPUBN010000010.1"/>
</dbReference>
<feature type="transmembrane region" description="Helical" evidence="5">
    <location>
        <begin position="161"/>
        <end position="179"/>
    </location>
</feature>
<dbReference type="PANTHER" id="PTHR32322:SF9">
    <property type="entry name" value="AMINO-ACID METABOLITE EFFLUX PUMP-RELATED"/>
    <property type="match status" value="1"/>
</dbReference>
<evidence type="ECO:0000256" key="2">
    <source>
        <dbReference type="ARBA" id="ARBA00022692"/>
    </source>
</evidence>
<keyword evidence="2 5" id="KW-0812">Transmembrane</keyword>
<dbReference type="SUPFAM" id="SSF103481">
    <property type="entry name" value="Multidrug resistance efflux transporter EmrE"/>
    <property type="match status" value="1"/>
</dbReference>
<feature type="transmembrane region" description="Helical" evidence="5">
    <location>
        <begin position="101"/>
        <end position="120"/>
    </location>
</feature>
<evidence type="ECO:0000256" key="4">
    <source>
        <dbReference type="ARBA" id="ARBA00023136"/>
    </source>
</evidence>
<keyword evidence="4 5" id="KW-0472">Membrane</keyword>
<evidence type="ECO:0000256" key="5">
    <source>
        <dbReference type="SAM" id="Phobius"/>
    </source>
</evidence>
<evidence type="ECO:0000256" key="1">
    <source>
        <dbReference type="ARBA" id="ARBA00004141"/>
    </source>
</evidence>
<dbReference type="InterPro" id="IPR037185">
    <property type="entry name" value="EmrE-like"/>
</dbReference>
<dbReference type="InterPro" id="IPR050638">
    <property type="entry name" value="AA-Vitamin_Transporters"/>
</dbReference>
<dbReference type="EMBL" id="JAPUBN010000010">
    <property type="protein sequence ID" value="MCZ2720695.1"/>
    <property type="molecule type" value="Genomic_DNA"/>
</dbReference>
<feature type="transmembrane region" description="Helical" evidence="5">
    <location>
        <begin position="185"/>
        <end position="204"/>
    </location>
</feature>
<dbReference type="Pfam" id="PF00892">
    <property type="entry name" value="EamA"/>
    <property type="match status" value="1"/>
</dbReference>
<comment type="caution">
    <text evidence="7">The sequence shown here is derived from an EMBL/GenBank/DDBJ whole genome shotgun (WGS) entry which is preliminary data.</text>
</comment>
<comment type="subcellular location">
    <subcellularLocation>
        <location evidence="1">Membrane</location>
        <topology evidence="1">Multi-pass membrane protein</topology>
    </subcellularLocation>
</comment>
<proteinExistence type="predicted"/>
<evidence type="ECO:0000256" key="3">
    <source>
        <dbReference type="ARBA" id="ARBA00022989"/>
    </source>
</evidence>
<keyword evidence="8" id="KW-1185">Reference proteome</keyword>
<feature type="transmembrane region" description="Helical" evidence="5">
    <location>
        <begin position="69"/>
        <end position="89"/>
    </location>
</feature>
<feature type="transmembrane region" description="Helical" evidence="5">
    <location>
        <begin position="12"/>
        <end position="35"/>
    </location>
</feature>
<dbReference type="InterPro" id="IPR000620">
    <property type="entry name" value="EamA_dom"/>
</dbReference>
<dbReference type="PANTHER" id="PTHR32322">
    <property type="entry name" value="INNER MEMBRANE TRANSPORTER"/>
    <property type="match status" value="1"/>
</dbReference>
<dbReference type="Proteomes" id="UP001149719">
    <property type="component" value="Unassembled WGS sequence"/>
</dbReference>
<organism evidence="7 8">
    <name type="scientific">Marinomonas phaeophyticola</name>
    <dbReference type="NCBI Taxonomy" id="3004091"/>
    <lineage>
        <taxon>Bacteria</taxon>
        <taxon>Pseudomonadati</taxon>
        <taxon>Pseudomonadota</taxon>
        <taxon>Gammaproteobacteria</taxon>
        <taxon>Oceanospirillales</taxon>
        <taxon>Oceanospirillaceae</taxon>
        <taxon>Marinomonas</taxon>
    </lineage>
</organism>
<gene>
    <name evidence="7" type="ORF">O1D97_03300</name>
</gene>